<proteinExistence type="predicted"/>
<evidence type="ECO:0000313" key="1">
    <source>
        <dbReference type="EMBL" id="MED6287503.1"/>
    </source>
</evidence>
<dbReference type="EMBL" id="JAHUTJ010058791">
    <property type="protein sequence ID" value="MED6287503.1"/>
    <property type="molecule type" value="Genomic_DNA"/>
</dbReference>
<name>A0ABU7EMH1_9TELE</name>
<gene>
    <name evidence="1" type="ORF">CHARACLAT_017040</name>
</gene>
<sequence length="82" mass="9098">MISFCYEEPAEVCASLCESVGVSSTGGQQEVTELERLVCMGQKEKEEPEERINEGFYVPLSHASVTNTLPSDDQHVLKFQCV</sequence>
<keyword evidence="2" id="KW-1185">Reference proteome</keyword>
<accession>A0ABU7EMH1</accession>
<organism evidence="1 2">
    <name type="scientific">Characodon lateralis</name>
    <dbReference type="NCBI Taxonomy" id="208331"/>
    <lineage>
        <taxon>Eukaryota</taxon>
        <taxon>Metazoa</taxon>
        <taxon>Chordata</taxon>
        <taxon>Craniata</taxon>
        <taxon>Vertebrata</taxon>
        <taxon>Euteleostomi</taxon>
        <taxon>Actinopterygii</taxon>
        <taxon>Neopterygii</taxon>
        <taxon>Teleostei</taxon>
        <taxon>Neoteleostei</taxon>
        <taxon>Acanthomorphata</taxon>
        <taxon>Ovalentaria</taxon>
        <taxon>Atherinomorphae</taxon>
        <taxon>Cyprinodontiformes</taxon>
        <taxon>Goodeidae</taxon>
        <taxon>Characodon</taxon>
    </lineage>
</organism>
<reference evidence="1 2" key="1">
    <citation type="submission" date="2021-06" db="EMBL/GenBank/DDBJ databases">
        <authorList>
            <person name="Palmer J.M."/>
        </authorList>
    </citation>
    <scope>NUCLEOTIDE SEQUENCE [LARGE SCALE GENOMIC DNA]</scope>
    <source>
        <strain evidence="1 2">CL_MEX2019</strain>
        <tissue evidence="1">Muscle</tissue>
    </source>
</reference>
<dbReference type="Proteomes" id="UP001352852">
    <property type="component" value="Unassembled WGS sequence"/>
</dbReference>
<comment type="caution">
    <text evidence="1">The sequence shown here is derived from an EMBL/GenBank/DDBJ whole genome shotgun (WGS) entry which is preliminary data.</text>
</comment>
<protein>
    <submittedName>
        <fullName evidence="1">Uncharacterized protein</fullName>
    </submittedName>
</protein>
<evidence type="ECO:0000313" key="2">
    <source>
        <dbReference type="Proteomes" id="UP001352852"/>
    </source>
</evidence>